<dbReference type="InParanoid" id="A0A2P5I2X6"/>
<gene>
    <name evidence="5" type="ORF">DHEL01_v204779</name>
</gene>
<feature type="region of interest" description="Disordered" evidence="3">
    <location>
        <begin position="1"/>
        <end position="24"/>
    </location>
</feature>
<sequence length="187" mass="21227">MDSSIEPEEQPGTESRVTADSDKWEPNIKAALEAIEEGRMSYRQARDAYGISVTTLTRRRNGAKPRHEVQLLSRKMTPAMEDSVVHWTLWERRNNRPPTQAQVRQYAQHVCDVSGLSTKIGKNWLDRFIPRHPELLESGPSGSKWQRGQRRPNKPRREASAEDSGEAAEVQTPLSREENVSASQVTP</sequence>
<feature type="domain" description="HTH CENPB-type" evidence="4">
    <location>
        <begin position="68"/>
        <end position="138"/>
    </location>
</feature>
<dbReference type="PROSITE" id="PS51253">
    <property type="entry name" value="HTH_CENPB"/>
    <property type="match status" value="1"/>
</dbReference>
<dbReference type="Proteomes" id="UP000094444">
    <property type="component" value="Unassembled WGS sequence"/>
</dbReference>
<dbReference type="GO" id="GO:0003677">
    <property type="term" value="F:DNA binding"/>
    <property type="evidence" value="ECO:0007669"/>
    <property type="project" value="UniProtKB-KW"/>
</dbReference>
<keyword evidence="6" id="KW-1185">Reference proteome</keyword>
<dbReference type="AlphaFoldDB" id="A0A2P5I2X6"/>
<dbReference type="STRING" id="158607.A0A2P5I2X6"/>
<dbReference type="InterPro" id="IPR006600">
    <property type="entry name" value="HTH_CenpB_DNA-bd_dom"/>
</dbReference>
<dbReference type="Pfam" id="PF03221">
    <property type="entry name" value="HTH_Tnp_Tc5"/>
    <property type="match status" value="1"/>
</dbReference>
<protein>
    <recommendedName>
        <fullName evidence="4">HTH CENPB-type domain-containing protein</fullName>
    </recommendedName>
</protein>
<dbReference type="OrthoDB" id="5396311at2759"/>
<dbReference type="InterPro" id="IPR009057">
    <property type="entry name" value="Homeodomain-like_sf"/>
</dbReference>
<keyword evidence="1" id="KW-0238">DNA-binding</keyword>
<comment type="caution">
    <text evidence="5">The sequence shown here is derived from an EMBL/GenBank/DDBJ whole genome shotgun (WGS) entry which is preliminary data.</text>
</comment>
<dbReference type="SMART" id="SM00674">
    <property type="entry name" value="CENPB"/>
    <property type="match status" value="1"/>
</dbReference>
<reference evidence="5" key="1">
    <citation type="submission" date="2017-09" db="EMBL/GenBank/DDBJ databases">
        <title>Polyketide synthases of a Diaporthe helianthi virulent isolate.</title>
        <authorList>
            <person name="Baroncelli R."/>
        </authorList>
    </citation>
    <scope>NUCLEOTIDE SEQUENCE [LARGE SCALE GENOMIC DNA]</scope>
    <source>
        <strain evidence="5">7/96</strain>
    </source>
</reference>
<keyword evidence="2" id="KW-0539">Nucleus</keyword>
<dbReference type="Gene3D" id="1.10.10.60">
    <property type="entry name" value="Homeodomain-like"/>
    <property type="match status" value="1"/>
</dbReference>
<evidence type="ECO:0000313" key="5">
    <source>
        <dbReference type="EMBL" id="POS76831.1"/>
    </source>
</evidence>
<organism evidence="5 6">
    <name type="scientific">Diaporthe helianthi</name>
    <dbReference type="NCBI Taxonomy" id="158607"/>
    <lineage>
        <taxon>Eukaryota</taxon>
        <taxon>Fungi</taxon>
        <taxon>Dikarya</taxon>
        <taxon>Ascomycota</taxon>
        <taxon>Pezizomycotina</taxon>
        <taxon>Sordariomycetes</taxon>
        <taxon>Sordariomycetidae</taxon>
        <taxon>Diaporthales</taxon>
        <taxon>Diaporthaceae</taxon>
        <taxon>Diaporthe</taxon>
    </lineage>
</organism>
<dbReference type="SUPFAM" id="SSF46689">
    <property type="entry name" value="Homeodomain-like"/>
    <property type="match status" value="2"/>
</dbReference>
<dbReference type="EMBL" id="MAVT02000328">
    <property type="protein sequence ID" value="POS76831.1"/>
    <property type="molecule type" value="Genomic_DNA"/>
</dbReference>
<evidence type="ECO:0000256" key="1">
    <source>
        <dbReference type="ARBA" id="ARBA00023125"/>
    </source>
</evidence>
<evidence type="ECO:0000256" key="3">
    <source>
        <dbReference type="SAM" id="MobiDB-lite"/>
    </source>
</evidence>
<evidence type="ECO:0000259" key="4">
    <source>
        <dbReference type="PROSITE" id="PS51253"/>
    </source>
</evidence>
<accession>A0A2P5I2X6</accession>
<proteinExistence type="predicted"/>
<dbReference type="InterPro" id="IPR007889">
    <property type="entry name" value="HTH_Psq"/>
</dbReference>
<evidence type="ECO:0000313" key="6">
    <source>
        <dbReference type="Proteomes" id="UP000094444"/>
    </source>
</evidence>
<feature type="compositionally biased region" description="Acidic residues" evidence="3">
    <location>
        <begin position="1"/>
        <end position="11"/>
    </location>
</feature>
<evidence type="ECO:0000256" key="2">
    <source>
        <dbReference type="ARBA" id="ARBA00023242"/>
    </source>
</evidence>
<feature type="region of interest" description="Disordered" evidence="3">
    <location>
        <begin position="135"/>
        <end position="187"/>
    </location>
</feature>
<dbReference type="Pfam" id="PF05225">
    <property type="entry name" value="HTH_psq"/>
    <property type="match status" value="1"/>
</dbReference>
<name>A0A2P5I2X6_DIAHE</name>